<accession>A0A645BDN4</accession>
<evidence type="ECO:0000256" key="4">
    <source>
        <dbReference type="ARBA" id="ARBA00022989"/>
    </source>
</evidence>
<evidence type="ECO:0000259" key="7">
    <source>
        <dbReference type="Pfam" id="PF03600"/>
    </source>
</evidence>
<dbReference type="GO" id="GO:0016020">
    <property type="term" value="C:membrane"/>
    <property type="evidence" value="ECO:0007669"/>
    <property type="project" value="UniProtKB-SubCell"/>
</dbReference>
<dbReference type="AlphaFoldDB" id="A0A645BDN4"/>
<dbReference type="GO" id="GO:0055085">
    <property type="term" value="P:transmembrane transport"/>
    <property type="evidence" value="ECO:0007669"/>
    <property type="project" value="InterPro"/>
</dbReference>
<name>A0A645BDN4_9ZZZZ</name>
<gene>
    <name evidence="8" type="ORF">SDC9_110450</name>
</gene>
<evidence type="ECO:0000256" key="6">
    <source>
        <dbReference type="SAM" id="Phobius"/>
    </source>
</evidence>
<dbReference type="InterPro" id="IPR051475">
    <property type="entry name" value="Diverse_Ion_Transporter"/>
</dbReference>
<keyword evidence="5 6" id="KW-0472">Membrane</keyword>
<feature type="transmembrane region" description="Helical" evidence="6">
    <location>
        <begin position="87"/>
        <end position="105"/>
    </location>
</feature>
<organism evidence="8">
    <name type="scientific">bioreactor metagenome</name>
    <dbReference type="NCBI Taxonomy" id="1076179"/>
    <lineage>
        <taxon>unclassified sequences</taxon>
        <taxon>metagenomes</taxon>
        <taxon>ecological metagenomes</taxon>
    </lineage>
</organism>
<keyword evidence="3 6" id="KW-0812">Transmembrane</keyword>
<dbReference type="EMBL" id="VSSQ01019492">
    <property type="protein sequence ID" value="MPM63570.1"/>
    <property type="molecule type" value="Genomic_DNA"/>
</dbReference>
<feature type="transmembrane region" description="Helical" evidence="6">
    <location>
        <begin position="41"/>
        <end position="67"/>
    </location>
</feature>
<evidence type="ECO:0000256" key="5">
    <source>
        <dbReference type="ARBA" id="ARBA00023136"/>
    </source>
</evidence>
<proteinExistence type="predicted"/>
<feature type="domain" description="Citrate transporter-like" evidence="7">
    <location>
        <begin position="3"/>
        <end position="50"/>
    </location>
</feature>
<protein>
    <submittedName>
        <fullName evidence="8">Putative transporter</fullName>
    </submittedName>
</protein>
<reference evidence="8" key="1">
    <citation type="submission" date="2019-08" db="EMBL/GenBank/DDBJ databases">
        <authorList>
            <person name="Kucharzyk K."/>
            <person name="Murdoch R.W."/>
            <person name="Higgins S."/>
            <person name="Loffler F."/>
        </authorList>
    </citation>
    <scope>NUCLEOTIDE SEQUENCE</scope>
</reference>
<dbReference type="PANTHER" id="PTHR43568:SF1">
    <property type="entry name" value="P PROTEIN"/>
    <property type="match status" value="1"/>
</dbReference>
<evidence type="ECO:0000313" key="8">
    <source>
        <dbReference type="EMBL" id="MPM63570.1"/>
    </source>
</evidence>
<comment type="subcellular location">
    <subcellularLocation>
        <location evidence="1">Membrane</location>
        <topology evidence="1">Multi-pass membrane protein</topology>
    </subcellularLocation>
</comment>
<evidence type="ECO:0000256" key="2">
    <source>
        <dbReference type="ARBA" id="ARBA00022448"/>
    </source>
</evidence>
<dbReference type="PANTHER" id="PTHR43568">
    <property type="entry name" value="P PROTEIN"/>
    <property type="match status" value="1"/>
</dbReference>
<comment type="caution">
    <text evidence="8">The sequence shown here is derived from an EMBL/GenBank/DDBJ whole genome shotgun (WGS) entry which is preliminary data.</text>
</comment>
<evidence type="ECO:0000256" key="1">
    <source>
        <dbReference type="ARBA" id="ARBA00004141"/>
    </source>
</evidence>
<dbReference type="Pfam" id="PF03600">
    <property type="entry name" value="CitMHS"/>
    <property type="match status" value="1"/>
</dbReference>
<sequence length="109" mass="11777">MHILILWMSAIASAFIDNIPFVATMIPLIKSMAEISGMDVTSLWWALSLGACLGGNGTIIGASANVVVSSISASRGYALSFVDFMKVAFPFMIISIIISHVYIYIKFLL</sequence>
<feature type="transmembrane region" description="Helical" evidence="6">
    <location>
        <begin position="6"/>
        <end position="29"/>
    </location>
</feature>
<keyword evidence="4 6" id="KW-1133">Transmembrane helix</keyword>
<evidence type="ECO:0000256" key="3">
    <source>
        <dbReference type="ARBA" id="ARBA00022692"/>
    </source>
</evidence>
<keyword evidence="2" id="KW-0813">Transport</keyword>
<dbReference type="InterPro" id="IPR004680">
    <property type="entry name" value="Cit_transptr-like_dom"/>
</dbReference>